<feature type="compositionally biased region" description="Basic and acidic residues" evidence="2">
    <location>
        <begin position="380"/>
        <end position="392"/>
    </location>
</feature>
<name>F0IZX9_ACIMA</name>
<dbReference type="PANTHER" id="PTHR16943:SF8">
    <property type="entry name" value="2-METHYLCITRATE DEHYDRATASE"/>
    <property type="match status" value="1"/>
</dbReference>
<dbReference type="Gene3D" id="3.30.1330.120">
    <property type="entry name" value="2-methylcitrate dehydratase PrpD"/>
    <property type="match status" value="1"/>
</dbReference>
<proteinExistence type="inferred from homology"/>
<dbReference type="SUPFAM" id="SSF103378">
    <property type="entry name" value="2-methylcitrate dehydratase PrpD"/>
    <property type="match status" value="1"/>
</dbReference>
<dbReference type="AlphaFoldDB" id="F0IZX9"/>
<evidence type="ECO:0000256" key="2">
    <source>
        <dbReference type="SAM" id="MobiDB-lite"/>
    </source>
</evidence>
<dbReference type="PANTHER" id="PTHR16943">
    <property type="entry name" value="2-METHYLCITRATE DEHYDRATASE-RELATED"/>
    <property type="match status" value="1"/>
</dbReference>
<gene>
    <name evidence="5" type="ordered locus">ACMV_19920</name>
</gene>
<sequence>MRYARHLAGLRYENLPEEVILKAKTIIRDGVGNQIAASAIAEPAARMVELVRGWGGKPEATVTGYGLKVPAPMAVLCNAMLGHGVELDDAHGSGLIKGGSVIISLAMASAELAGCSGRELVAGVVGAYEIAVRIAKAINPGHRQRGYHTTGTVALLGAAAMATKLLGGDEEQIACAIGLAAMQSAGIQAYLDDSCMAKPFSPGKGAMNGMMAAIMARSGFTGPRKALESREGFLNAFTSRFDAAELVEGLGTRHAIMEVGFKPHAACRYAHGPLDLAQAAYWEDGARLADVERIKVHMSELAIRQASKLPCPNLNVAMGSTQFGIALALALGSNGLRDYWAGFEMPEIHDAAQHRVTLVAEPAFGLGGRQARIEIRLRNGQTIHRESSEPRGEPTNPLSAEELERKFIGMAALTIDDERATELNRTLMDIETLENASIIPGMTVVADGKPALRAA</sequence>
<dbReference type="InterPro" id="IPR042188">
    <property type="entry name" value="MmgE/PrpD_sf_2"/>
</dbReference>
<dbReference type="EMBL" id="AP012035">
    <property type="protein sequence ID" value="BAJ81339.1"/>
    <property type="molecule type" value="Genomic_DNA"/>
</dbReference>
<feature type="domain" description="MmgE/PrpD C-terminal" evidence="4">
    <location>
        <begin position="264"/>
        <end position="420"/>
    </location>
</feature>
<feature type="domain" description="MmgE/PrpD N-terminal" evidence="3">
    <location>
        <begin position="4"/>
        <end position="243"/>
    </location>
</feature>
<dbReference type="Pfam" id="PF03972">
    <property type="entry name" value="MmgE_PrpD_N"/>
    <property type="match status" value="1"/>
</dbReference>
<protein>
    <recommendedName>
        <fullName evidence="7">MmgE/PrpD family protein</fullName>
    </recommendedName>
</protein>
<dbReference type="InterPro" id="IPR045337">
    <property type="entry name" value="MmgE_PrpD_C"/>
</dbReference>
<evidence type="ECO:0000256" key="1">
    <source>
        <dbReference type="ARBA" id="ARBA00006174"/>
    </source>
</evidence>
<dbReference type="InterPro" id="IPR005656">
    <property type="entry name" value="MmgE_PrpD"/>
</dbReference>
<dbReference type="Pfam" id="PF19305">
    <property type="entry name" value="MmgE_PrpD_C"/>
    <property type="match status" value="1"/>
</dbReference>
<feature type="region of interest" description="Disordered" evidence="2">
    <location>
        <begin position="380"/>
        <end position="399"/>
    </location>
</feature>
<evidence type="ECO:0000259" key="3">
    <source>
        <dbReference type="Pfam" id="PF03972"/>
    </source>
</evidence>
<dbReference type="InterPro" id="IPR045336">
    <property type="entry name" value="MmgE_PrpD_N"/>
</dbReference>
<comment type="similarity">
    <text evidence="1">Belongs to the PrpD family.</text>
</comment>
<dbReference type="Proteomes" id="UP000007100">
    <property type="component" value="Chromosome"/>
</dbReference>
<evidence type="ECO:0008006" key="7">
    <source>
        <dbReference type="Google" id="ProtNLM"/>
    </source>
</evidence>
<dbReference type="InterPro" id="IPR042183">
    <property type="entry name" value="MmgE/PrpD_sf_1"/>
</dbReference>
<keyword evidence="6" id="KW-1185">Reference proteome</keyword>
<dbReference type="Gene3D" id="1.10.4100.10">
    <property type="entry name" value="2-methylcitrate dehydratase PrpD"/>
    <property type="match status" value="1"/>
</dbReference>
<evidence type="ECO:0000313" key="5">
    <source>
        <dbReference type="EMBL" id="BAJ81339.1"/>
    </source>
</evidence>
<dbReference type="KEGG" id="amv:ACMV_19920"/>
<organism evidence="5 6">
    <name type="scientific">Acidiphilium multivorum (strain DSM 11245 / JCM 8867 / NBRC 100883 / AIU 301)</name>
    <dbReference type="NCBI Taxonomy" id="926570"/>
    <lineage>
        <taxon>Bacteria</taxon>
        <taxon>Pseudomonadati</taxon>
        <taxon>Pseudomonadota</taxon>
        <taxon>Alphaproteobacteria</taxon>
        <taxon>Acetobacterales</taxon>
        <taxon>Acidocellaceae</taxon>
        <taxon>Acidiphilium</taxon>
    </lineage>
</organism>
<dbReference type="GO" id="GO:0016829">
    <property type="term" value="F:lyase activity"/>
    <property type="evidence" value="ECO:0007669"/>
    <property type="project" value="InterPro"/>
</dbReference>
<dbReference type="HOGENOM" id="CLU_026574_3_1_5"/>
<evidence type="ECO:0000313" key="6">
    <source>
        <dbReference type="Proteomes" id="UP000007100"/>
    </source>
</evidence>
<dbReference type="InterPro" id="IPR036148">
    <property type="entry name" value="MmgE/PrpD_sf"/>
</dbReference>
<accession>F0IZX9</accession>
<reference evidence="5 6" key="1">
    <citation type="submission" date="2010-12" db="EMBL/GenBank/DDBJ databases">
        <title>Whole genome sequence of Acidiphilium multivorum AIU301.</title>
        <authorList>
            <person name="Narita-Yamada S."/>
            <person name="Nakamura S."/>
            <person name="Ito N."/>
            <person name="Takarada H."/>
            <person name="Katano Y."/>
            <person name="Nakazawa H."/>
            <person name="Hosoyama A."/>
            <person name="Yamada R."/>
            <person name="Fujita N."/>
        </authorList>
    </citation>
    <scope>NUCLEOTIDE SEQUENCE [LARGE SCALE GENOMIC DNA]</scope>
    <source>
        <strain evidence="6">DSM 11245 / JCM 8867 / AIU301</strain>
    </source>
</reference>
<evidence type="ECO:0000259" key="4">
    <source>
        <dbReference type="Pfam" id="PF19305"/>
    </source>
</evidence>